<dbReference type="PATRIC" id="fig|1384056.3.peg.2562"/>
<keyword evidence="3" id="KW-1185">Reference proteome</keyword>
<evidence type="ECO:0000313" key="2">
    <source>
        <dbReference type="EMBL" id="KFN41674.1"/>
    </source>
</evidence>
<sequence>MATGKRGARKLLLAALALPLLGYLALCGLMYGQQRDFIYYPQATRLDPIHTDFELRRPDATLRGWLLQPGERDALVYFGGNAEAVEGMRTRLTRWFPDRSIYLVAYRGYGASDGSPSEVALLADALAVFDHARRRHPDGEVTVIGRSLGSGVASYVAAERPVSKLVLVTPFDSLAAVAAGHYPWLPVDWLMQDRYDSDQHLPRFKGPVLVIRAGNDRVVPPARTDALIAALPNPPDVVAVEDASHDTVLSDPAPGEAIVRFLAR</sequence>
<dbReference type="PANTHER" id="PTHR12277">
    <property type="entry name" value="ALPHA/BETA HYDROLASE DOMAIN-CONTAINING PROTEIN"/>
    <property type="match status" value="1"/>
</dbReference>
<dbReference type="SUPFAM" id="SSF53474">
    <property type="entry name" value="alpha/beta-Hydrolases"/>
    <property type="match status" value="1"/>
</dbReference>
<proteinExistence type="predicted"/>
<evidence type="ECO:0000313" key="3">
    <source>
        <dbReference type="Proteomes" id="UP000029393"/>
    </source>
</evidence>
<dbReference type="Gene3D" id="3.40.50.1820">
    <property type="entry name" value="alpha/beta hydrolase"/>
    <property type="match status" value="1"/>
</dbReference>
<name>A0A091ARQ5_9GAMM</name>
<dbReference type="OrthoDB" id="9798884at2"/>
<organism evidence="2 3">
    <name type="scientific">Arenimonas metalli CF5-1</name>
    <dbReference type="NCBI Taxonomy" id="1384056"/>
    <lineage>
        <taxon>Bacteria</taxon>
        <taxon>Pseudomonadati</taxon>
        <taxon>Pseudomonadota</taxon>
        <taxon>Gammaproteobacteria</taxon>
        <taxon>Lysobacterales</taxon>
        <taxon>Lysobacteraceae</taxon>
        <taxon>Arenimonas</taxon>
    </lineage>
</organism>
<protein>
    <recommendedName>
        <fullName evidence="1">Serine aminopeptidase S33 domain-containing protein</fullName>
    </recommendedName>
</protein>
<dbReference type="Pfam" id="PF12146">
    <property type="entry name" value="Hydrolase_4"/>
    <property type="match status" value="1"/>
</dbReference>
<reference evidence="2 3" key="1">
    <citation type="submission" date="2013-09" db="EMBL/GenBank/DDBJ databases">
        <title>Genome sequencing of Arenimonas metalli.</title>
        <authorList>
            <person name="Chen F."/>
            <person name="Wang G."/>
        </authorList>
    </citation>
    <scope>NUCLEOTIDE SEQUENCE [LARGE SCALE GENOMIC DNA]</scope>
    <source>
        <strain evidence="2 3">CF5-1</strain>
    </source>
</reference>
<dbReference type="InterPro" id="IPR022742">
    <property type="entry name" value="Hydrolase_4"/>
</dbReference>
<dbReference type="RefSeq" id="WP_052575477.1">
    <property type="nucleotide sequence ID" value="NZ_AVCK01000063.1"/>
</dbReference>
<dbReference type="EMBL" id="AVCK01000063">
    <property type="protein sequence ID" value="KFN41674.1"/>
    <property type="molecule type" value="Genomic_DNA"/>
</dbReference>
<dbReference type="STRING" id="1384056.N787_05235"/>
<comment type="caution">
    <text evidence="2">The sequence shown here is derived from an EMBL/GenBank/DDBJ whole genome shotgun (WGS) entry which is preliminary data.</text>
</comment>
<dbReference type="AlphaFoldDB" id="A0A091ARQ5"/>
<feature type="domain" description="Serine aminopeptidase S33" evidence="1">
    <location>
        <begin position="99"/>
        <end position="172"/>
    </location>
</feature>
<dbReference type="InterPro" id="IPR029058">
    <property type="entry name" value="AB_hydrolase_fold"/>
</dbReference>
<dbReference type="Proteomes" id="UP000029393">
    <property type="component" value="Unassembled WGS sequence"/>
</dbReference>
<dbReference type="eggNOG" id="COG1073">
    <property type="taxonomic scope" value="Bacteria"/>
</dbReference>
<dbReference type="PANTHER" id="PTHR12277:SF79">
    <property type="entry name" value="XAA-PRO DIPEPTIDYL-PEPTIDASE-RELATED"/>
    <property type="match status" value="1"/>
</dbReference>
<accession>A0A091ARQ5</accession>
<gene>
    <name evidence="2" type="ORF">N787_05235</name>
</gene>
<evidence type="ECO:0000259" key="1">
    <source>
        <dbReference type="Pfam" id="PF12146"/>
    </source>
</evidence>